<dbReference type="AlphaFoldDB" id="A0A1J5T3R4"/>
<feature type="region of interest" description="Disordered" evidence="1">
    <location>
        <begin position="88"/>
        <end position="120"/>
    </location>
</feature>
<gene>
    <name evidence="2" type="ORF">BEU04_02585</name>
</gene>
<comment type="caution">
    <text evidence="2">The sequence shown here is derived from an EMBL/GenBank/DDBJ whole genome shotgun (WGS) entry which is preliminary data.</text>
</comment>
<sequence length="180" mass="20262">MALFRKGEDKKHFSSKASLAFYEVDEYRKRLKKQIKEEESEIMYACDICGKKAGSPWAKCSKCGGDVSRMEQASDVSDIMDKDAIDSFGKETAFSSPPPTPTPKKRKGKGGLITGLNHEGEEDELDLEDVSIRMVESEDLMDFKELMKKPKKKIIKKSSKKIPAPKKKVNVKKRAKGVKK</sequence>
<dbReference type="EMBL" id="MIYU01000018">
    <property type="protein sequence ID" value="OIR14779.1"/>
    <property type="molecule type" value="Genomic_DNA"/>
</dbReference>
<evidence type="ECO:0000313" key="2">
    <source>
        <dbReference type="EMBL" id="OIR14779.1"/>
    </source>
</evidence>
<accession>A0A1J5T3R4</accession>
<evidence type="ECO:0000256" key="1">
    <source>
        <dbReference type="SAM" id="MobiDB-lite"/>
    </source>
</evidence>
<evidence type="ECO:0000313" key="3">
    <source>
        <dbReference type="Proteomes" id="UP000183815"/>
    </source>
</evidence>
<reference evidence="2 3" key="1">
    <citation type="submission" date="2016-08" db="EMBL/GenBank/DDBJ databases">
        <title>New Insights into Marine Group III Euryarchaeota, from dark to light.</title>
        <authorList>
            <person name="Haro-Moreno J.M."/>
            <person name="Rodriguez-Valera F."/>
            <person name="Lopez-Garcia P."/>
            <person name="Moreira D."/>
            <person name="Martin-Cuadrado A.B."/>
        </authorList>
    </citation>
    <scope>NUCLEOTIDE SEQUENCE [LARGE SCALE GENOMIC DNA]</scope>
    <source>
        <strain evidence="2">CG-Bathy1</strain>
    </source>
</reference>
<name>A0A1J5T3R4_9ARCH</name>
<proteinExistence type="predicted"/>
<organism evidence="2 3">
    <name type="scientific">Marine Group III euryarchaeote CG-Bathy1</name>
    <dbReference type="NCBI Taxonomy" id="1889001"/>
    <lineage>
        <taxon>Archaea</taxon>
        <taxon>Methanobacteriati</taxon>
        <taxon>Thermoplasmatota</taxon>
        <taxon>Thermoplasmata</taxon>
        <taxon>Candidatus Thermoprofundales</taxon>
    </lineage>
</organism>
<dbReference type="Proteomes" id="UP000183815">
    <property type="component" value="Unassembled WGS sequence"/>
</dbReference>
<feature type="region of interest" description="Disordered" evidence="1">
    <location>
        <begin position="151"/>
        <end position="180"/>
    </location>
</feature>
<protein>
    <submittedName>
        <fullName evidence="2">Uncharacterized protein</fullName>
    </submittedName>
</protein>